<evidence type="ECO:0000256" key="1">
    <source>
        <dbReference type="SAM" id="Coils"/>
    </source>
</evidence>
<dbReference type="EMBL" id="BSNI01000001">
    <property type="protein sequence ID" value="GLQ15886.1"/>
    <property type="molecule type" value="Genomic_DNA"/>
</dbReference>
<evidence type="ECO:0000313" key="3">
    <source>
        <dbReference type="Proteomes" id="UP001161405"/>
    </source>
</evidence>
<organism evidence="2 3">
    <name type="scientific">Maritalea porphyrae</name>
    <dbReference type="NCBI Taxonomy" id="880732"/>
    <lineage>
        <taxon>Bacteria</taxon>
        <taxon>Pseudomonadati</taxon>
        <taxon>Pseudomonadota</taxon>
        <taxon>Alphaproteobacteria</taxon>
        <taxon>Hyphomicrobiales</taxon>
        <taxon>Devosiaceae</taxon>
        <taxon>Maritalea</taxon>
    </lineage>
</organism>
<protein>
    <submittedName>
        <fullName evidence="2">Uncharacterized protein</fullName>
    </submittedName>
</protein>
<comment type="caution">
    <text evidence="2">The sequence shown here is derived from an EMBL/GenBank/DDBJ whole genome shotgun (WGS) entry which is preliminary data.</text>
</comment>
<feature type="coiled-coil region" evidence="1">
    <location>
        <begin position="133"/>
        <end position="204"/>
    </location>
</feature>
<dbReference type="RefSeq" id="WP_284361003.1">
    <property type="nucleotide sequence ID" value="NZ_BSNI01000001.1"/>
</dbReference>
<gene>
    <name evidence="2" type="ORF">GCM10007879_01350</name>
</gene>
<keyword evidence="3" id="KW-1185">Reference proteome</keyword>
<reference evidence="2" key="2">
    <citation type="submission" date="2023-01" db="EMBL/GenBank/DDBJ databases">
        <title>Draft genome sequence of Maritalea porphyrae strain NBRC 107169.</title>
        <authorList>
            <person name="Sun Q."/>
            <person name="Mori K."/>
        </authorList>
    </citation>
    <scope>NUCLEOTIDE SEQUENCE</scope>
    <source>
        <strain evidence="2">NBRC 107169</strain>
    </source>
</reference>
<proteinExistence type="predicted"/>
<evidence type="ECO:0000313" key="2">
    <source>
        <dbReference type="EMBL" id="GLQ15886.1"/>
    </source>
</evidence>
<keyword evidence="1" id="KW-0175">Coiled coil</keyword>
<name>A0ABQ5ULG8_9HYPH</name>
<accession>A0ABQ5ULG8</accession>
<reference evidence="2" key="1">
    <citation type="journal article" date="2014" name="Int. J. Syst. Evol. Microbiol.">
        <title>Complete genome of a new Firmicutes species belonging to the dominant human colonic microbiota ('Ruminococcus bicirculans') reveals two chromosomes and a selective capacity to utilize plant glucans.</title>
        <authorList>
            <consortium name="NISC Comparative Sequencing Program"/>
            <person name="Wegmann U."/>
            <person name="Louis P."/>
            <person name="Goesmann A."/>
            <person name="Henrissat B."/>
            <person name="Duncan S.H."/>
            <person name="Flint H.J."/>
        </authorList>
    </citation>
    <scope>NUCLEOTIDE SEQUENCE</scope>
    <source>
        <strain evidence="2">NBRC 107169</strain>
    </source>
</reference>
<dbReference type="Proteomes" id="UP001161405">
    <property type="component" value="Unassembled WGS sequence"/>
</dbReference>
<sequence>MKEHFSENQVDHFLDLINSAANAEEVICQLAMSGKKNANAAASKLLARRDEDGAIWSFDQIDAIAQDHPKFFNAALHEARHPFLVSSGTGILANSSFSIAKTVGFWFAINWGKWPKKWGDPRNEFARLLFNKRRDLQDKLDTEDNNIKHAKRHLEQAKKDHPNDPDHREISDAKIALESANARKKEVEREVKALQDARAKLDHKATWKIVKANIKAKLAELRALRKTITGNDIKSKKKRAKIDVEIISAEGDIYDGEEALAKIK</sequence>